<organism evidence="2 3">
    <name type="scientific">Suillus subaureus</name>
    <dbReference type="NCBI Taxonomy" id="48587"/>
    <lineage>
        <taxon>Eukaryota</taxon>
        <taxon>Fungi</taxon>
        <taxon>Dikarya</taxon>
        <taxon>Basidiomycota</taxon>
        <taxon>Agaricomycotina</taxon>
        <taxon>Agaricomycetes</taxon>
        <taxon>Agaricomycetidae</taxon>
        <taxon>Boletales</taxon>
        <taxon>Suillineae</taxon>
        <taxon>Suillaceae</taxon>
        <taxon>Suillus</taxon>
    </lineage>
</organism>
<evidence type="ECO:0000313" key="3">
    <source>
        <dbReference type="Proteomes" id="UP000807769"/>
    </source>
</evidence>
<proteinExistence type="predicted"/>
<evidence type="ECO:0000256" key="1">
    <source>
        <dbReference type="SAM" id="MobiDB-lite"/>
    </source>
</evidence>
<feature type="compositionally biased region" description="Basic and acidic residues" evidence="1">
    <location>
        <begin position="7"/>
        <end position="23"/>
    </location>
</feature>
<sequence length="113" mass="12905">MHISWVSREKRQNGSSAEAKKADHNESIACLLHRLQRHEHTFHHSYLYPAHLRRPTEHSLTPLTPSSPMHSASQSNLLRPHIRMPSLALPFHIGASPSVLPLQIVHIDLRKLL</sequence>
<dbReference type="AlphaFoldDB" id="A0A9P7J6V5"/>
<accession>A0A9P7J6V5</accession>
<dbReference type="Proteomes" id="UP000807769">
    <property type="component" value="Unassembled WGS sequence"/>
</dbReference>
<dbReference type="RefSeq" id="XP_041187512.1">
    <property type="nucleotide sequence ID" value="XM_041344090.1"/>
</dbReference>
<protein>
    <submittedName>
        <fullName evidence="2">Uncharacterized protein</fullName>
    </submittedName>
</protein>
<name>A0A9P7J6V5_9AGAM</name>
<dbReference type="EMBL" id="JABBWG010000049">
    <property type="protein sequence ID" value="KAG1805936.1"/>
    <property type="molecule type" value="Genomic_DNA"/>
</dbReference>
<dbReference type="OrthoDB" id="433738at2759"/>
<keyword evidence="3" id="KW-1185">Reference proteome</keyword>
<dbReference type="GeneID" id="64638106"/>
<evidence type="ECO:0000313" key="2">
    <source>
        <dbReference type="EMBL" id="KAG1805936.1"/>
    </source>
</evidence>
<gene>
    <name evidence="2" type="ORF">BJ212DRAFT_796429</name>
</gene>
<feature type="region of interest" description="Disordered" evidence="1">
    <location>
        <begin position="1"/>
        <end position="23"/>
    </location>
</feature>
<comment type="caution">
    <text evidence="2">The sequence shown here is derived from an EMBL/GenBank/DDBJ whole genome shotgun (WGS) entry which is preliminary data.</text>
</comment>
<reference evidence="2" key="1">
    <citation type="journal article" date="2020" name="New Phytol.">
        <title>Comparative genomics reveals dynamic genome evolution in host specialist ectomycorrhizal fungi.</title>
        <authorList>
            <person name="Lofgren L.A."/>
            <person name="Nguyen N.H."/>
            <person name="Vilgalys R."/>
            <person name="Ruytinx J."/>
            <person name="Liao H.L."/>
            <person name="Branco S."/>
            <person name="Kuo A."/>
            <person name="LaButti K."/>
            <person name="Lipzen A."/>
            <person name="Andreopoulos W."/>
            <person name="Pangilinan J."/>
            <person name="Riley R."/>
            <person name="Hundley H."/>
            <person name="Na H."/>
            <person name="Barry K."/>
            <person name="Grigoriev I.V."/>
            <person name="Stajich J.E."/>
            <person name="Kennedy P.G."/>
        </authorList>
    </citation>
    <scope>NUCLEOTIDE SEQUENCE</scope>
    <source>
        <strain evidence="2">MN1</strain>
    </source>
</reference>